<feature type="domain" description="Metallo-beta-lactamase" evidence="3">
    <location>
        <begin position="20"/>
        <end position="216"/>
    </location>
</feature>
<reference evidence="5" key="1">
    <citation type="journal article" date="2022" name="Int. J. Syst. Evol. Microbiol.">
        <title>Anaeromyxobacter oryzae sp. nov., Anaeromyxobacter diazotrophicus sp. nov. and Anaeromyxobacter paludicola sp. nov., isolated from paddy soils.</title>
        <authorList>
            <person name="Itoh H."/>
            <person name="Xu Z."/>
            <person name="Mise K."/>
            <person name="Masuda Y."/>
            <person name="Ushijima N."/>
            <person name="Hayakawa C."/>
            <person name="Shiratori Y."/>
            <person name="Senoo K."/>
        </authorList>
    </citation>
    <scope>NUCLEOTIDE SEQUENCE [LARGE SCALE GENOMIC DNA]</scope>
    <source>
        <strain evidence="5">Red232</strain>
    </source>
</reference>
<dbReference type="Gene3D" id="3.60.15.10">
    <property type="entry name" value="Ribonuclease Z/Hydroxyacylglutathione hydrolase-like"/>
    <property type="match status" value="1"/>
</dbReference>
<evidence type="ECO:0000256" key="1">
    <source>
        <dbReference type="ARBA" id="ARBA00005250"/>
    </source>
</evidence>
<dbReference type="PANTHER" id="PTHR42951:SF4">
    <property type="entry name" value="ACYL-COENZYME A THIOESTERASE MBLAC2"/>
    <property type="match status" value="1"/>
</dbReference>
<proteinExistence type="inferred from homology"/>
<dbReference type="CDD" id="cd16282">
    <property type="entry name" value="metallo-hydrolase-like_MBL-fold"/>
    <property type="match status" value="1"/>
</dbReference>
<dbReference type="EMBL" id="AP025591">
    <property type="protein sequence ID" value="BDG06001.1"/>
    <property type="molecule type" value="Genomic_DNA"/>
</dbReference>
<dbReference type="RefSeq" id="WP_248355242.1">
    <property type="nucleotide sequence ID" value="NZ_AP025591.1"/>
</dbReference>
<protein>
    <recommendedName>
        <fullName evidence="3">Metallo-beta-lactamase domain-containing protein</fullName>
    </recommendedName>
</protein>
<evidence type="ECO:0000256" key="2">
    <source>
        <dbReference type="SAM" id="SignalP"/>
    </source>
</evidence>
<dbReference type="InterPro" id="IPR036866">
    <property type="entry name" value="RibonucZ/Hydroxyglut_hydro"/>
</dbReference>
<dbReference type="InterPro" id="IPR001279">
    <property type="entry name" value="Metallo-B-lactamas"/>
</dbReference>
<accession>A0ABN6MZC4</accession>
<sequence>MRLTGRCRALRGLACLPPWTVNAGLVAGDARTLVVDTGANAAAAETILGYAEALRPGNALVGVVTEPHLDHMLGVATLRARGIPVHGHPRASRAPADLDAEIAEYATSIVDPARRDAGEAAVFFAGTRLEDPDRPLAGETALDLGGVSVELLFTPGHTPANLCVWVPAEGVLFSGDTVVEGYLPNLEAGGPAEWSEWLRSLDRIAALAPPILVPGHGGVLRGPAVQAGIARVRVILERALATGRPPTGPRAAPR</sequence>
<dbReference type="SMART" id="SM00849">
    <property type="entry name" value="Lactamase_B"/>
    <property type="match status" value="1"/>
</dbReference>
<dbReference type="Proteomes" id="UP001162891">
    <property type="component" value="Chromosome"/>
</dbReference>
<organism evidence="4 5">
    <name type="scientific">Anaeromyxobacter oryzae</name>
    <dbReference type="NCBI Taxonomy" id="2918170"/>
    <lineage>
        <taxon>Bacteria</taxon>
        <taxon>Pseudomonadati</taxon>
        <taxon>Myxococcota</taxon>
        <taxon>Myxococcia</taxon>
        <taxon>Myxococcales</taxon>
        <taxon>Cystobacterineae</taxon>
        <taxon>Anaeromyxobacteraceae</taxon>
        <taxon>Anaeromyxobacter</taxon>
    </lineage>
</organism>
<evidence type="ECO:0000259" key="3">
    <source>
        <dbReference type="SMART" id="SM00849"/>
    </source>
</evidence>
<dbReference type="PANTHER" id="PTHR42951">
    <property type="entry name" value="METALLO-BETA-LACTAMASE DOMAIN-CONTAINING"/>
    <property type="match status" value="1"/>
</dbReference>
<keyword evidence="2" id="KW-0732">Signal</keyword>
<dbReference type="InterPro" id="IPR050855">
    <property type="entry name" value="NDM-1-like"/>
</dbReference>
<name>A0ABN6MZC4_9BACT</name>
<dbReference type="Pfam" id="PF00753">
    <property type="entry name" value="Lactamase_B"/>
    <property type="match status" value="1"/>
</dbReference>
<comment type="similarity">
    <text evidence="1">Belongs to the metallo-beta-lactamase superfamily. Class-B beta-lactamase family.</text>
</comment>
<evidence type="ECO:0000313" key="4">
    <source>
        <dbReference type="EMBL" id="BDG06001.1"/>
    </source>
</evidence>
<evidence type="ECO:0000313" key="5">
    <source>
        <dbReference type="Proteomes" id="UP001162891"/>
    </source>
</evidence>
<feature type="chain" id="PRO_5045469310" description="Metallo-beta-lactamase domain-containing protein" evidence="2">
    <location>
        <begin position="24"/>
        <end position="254"/>
    </location>
</feature>
<keyword evidence="5" id="KW-1185">Reference proteome</keyword>
<dbReference type="SUPFAM" id="SSF56281">
    <property type="entry name" value="Metallo-hydrolase/oxidoreductase"/>
    <property type="match status" value="1"/>
</dbReference>
<gene>
    <name evidence="4" type="ORF">AMOR_49970</name>
</gene>
<feature type="signal peptide" evidence="2">
    <location>
        <begin position="1"/>
        <end position="23"/>
    </location>
</feature>